<dbReference type="SUPFAM" id="SSF53474">
    <property type="entry name" value="alpha/beta-Hydrolases"/>
    <property type="match status" value="1"/>
</dbReference>
<proteinExistence type="predicted"/>
<dbReference type="InterPro" id="IPR029058">
    <property type="entry name" value="AB_hydrolase_fold"/>
</dbReference>
<evidence type="ECO:0000259" key="1">
    <source>
        <dbReference type="Pfam" id="PF12697"/>
    </source>
</evidence>
<reference evidence="2" key="1">
    <citation type="submission" date="2022-10" db="EMBL/GenBank/DDBJ databases">
        <title>Determination and structural analysis of whole genome sequence of Sarocladium strictum F4-1.</title>
        <authorList>
            <person name="Hu L."/>
            <person name="Jiang Y."/>
        </authorList>
    </citation>
    <scope>NUCLEOTIDE SEQUENCE</scope>
    <source>
        <strain evidence="2">F4-1</strain>
    </source>
</reference>
<dbReference type="Pfam" id="PF12697">
    <property type="entry name" value="Abhydrolase_6"/>
    <property type="match status" value="1"/>
</dbReference>
<dbReference type="PANTHER" id="PTHR37017:SF11">
    <property type="entry name" value="ESTERASE_LIPASE_THIOESTERASE DOMAIN-CONTAINING PROTEIN"/>
    <property type="match status" value="1"/>
</dbReference>
<keyword evidence="3" id="KW-1185">Reference proteome</keyword>
<dbReference type="Gene3D" id="3.40.50.1820">
    <property type="entry name" value="alpha/beta hydrolase"/>
    <property type="match status" value="1"/>
</dbReference>
<organism evidence="2 3">
    <name type="scientific">Sarocladium strictum</name>
    <name type="common">Black bundle disease fungus</name>
    <name type="synonym">Acremonium strictum</name>
    <dbReference type="NCBI Taxonomy" id="5046"/>
    <lineage>
        <taxon>Eukaryota</taxon>
        <taxon>Fungi</taxon>
        <taxon>Dikarya</taxon>
        <taxon>Ascomycota</taxon>
        <taxon>Pezizomycotina</taxon>
        <taxon>Sordariomycetes</taxon>
        <taxon>Hypocreomycetidae</taxon>
        <taxon>Hypocreales</taxon>
        <taxon>Sarocladiaceae</taxon>
        <taxon>Sarocladium</taxon>
    </lineage>
</organism>
<name>A0AA39GEZ1_SARSR</name>
<comment type="caution">
    <text evidence="2">The sequence shown here is derived from an EMBL/GenBank/DDBJ whole genome shotgun (WGS) entry which is preliminary data.</text>
</comment>
<dbReference type="InterPro" id="IPR000073">
    <property type="entry name" value="AB_hydrolase_1"/>
</dbReference>
<evidence type="ECO:0000313" key="3">
    <source>
        <dbReference type="Proteomes" id="UP001175261"/>
    </source>
</evidence>
<sequence>MASHRPTVVFTPGAWHKPSCFDLVKKRLEPLGYPVIGITLPSVGAEPPNLNATDDAAVLRDVLQQLTDRGTDIVLVSHSYGGVVAGNALEGFGAKQRAATGKKGGVIMNTYITSFAVPKGLSLVDLLPNHEYLPWMRREGNYVYPDNPEEIFYHDLSPEAQQKAISELTWQSAPVYESPSTYEPWHDIPSSYLVTDDDRAIVPQAQEGMVGLLGPNAFVEHVNSSHSPFLSHPDRGFSNAYTNVYLRKLQRQSEKDSCSQSICSYNL</sequence>
<protein>
    <recommendedName>
        <fullName evidence="1">AB hydrolase-1 domain-containing protein</fullName>
    </recommendedName>
</protein>
<evidence type="ECO:0000313" key="2">
    <source>
        <dbReference type="EMBL" id="KAK0385483.1"/>
    </source>
</evidence>
<dbReference type="AlphaFoldDB" id="A0AA39GEZ1"/>
<dbReference type="PANTHER" id="PTHR37017">
    <property type="entry name" value="AB HYDROLASE-1 DOMAIN-CONTAINING PROTEIN-RELATED"/>
    <property type="match status" value="1"/>
</dbReference>
<dbReference type="InterPro" id="IPR052897">
    <property type="entry name" value="Sec-Metab_Biosynth_Hydrolase"/>
</dbReference>
<feature type="domain" description="AB hydrolase-1" evidence="1">
    <location>
        <begin position="8"/>
        <end position="235"/>
    </location>
</feature>
<accession>A0AA39GEZ1</accession>
<dbReference type="Proteomes" id="UP001175261">
    <property type="component" value="Unassembled WGS sequence"/>
</dbReference>
<gene>
    <name evidence="2" type="ORF">NLU13_6663</name>
</gene>
<dbReference type="EMBL" id="JAPDFR010000006">
    <property type="protein sequence ID" value="KAK0385483.1"/>
    <property type="molecule type" value="Genomic_DNA"/>
</dbReference>